<evidence type="ECO:0000259" key="3">
    <source>
        <dbReference type="Pfam" id="PF08164"/>
    </source>
</evidence>
<feature type="compositionally biased region" description="Acidic residues" evidence="2">
    <location>
        <begin position="121"/>
        <end position="141"/>
    </location>
</feature>
<dbReference type="Pfam" id="PF08164">
    <property type="entry name" value="TRAUB"/>
    <property type="match status" value="1"/>
</dbReference>
<dbReference type="GO" id="GO:0006357">
    <property type="term" value="P:regulation of transcription by RNA polymerase II"/>
    <property type="evidence" value="ECO:0007669"/>
    <property type="project" value="TreeGrafter"/>
</dbReference>
<reference evidence="5 6" key="1">
    <citation type="submission" date="2024-05" db="EMBL/GenBank/DDBJ databases">
        <title>The nuclear and mitochondrial genome assemblies of Tetragonisca angustula (Apidae: Meliponini), a tiny yet remarkable pollinator in the Neotropics.</title>
        <authorList>
            <person name="Ferrari R."/>
            <person name="Ricardo P.C."/>
            <person name="Dias F.C."/>
            <person name="Araujo N.S."/>
            <person name="Soares D.O."/>
            <person name="Zhou Q.-S."/>
            <person name="Zhu C.-D."/>
            <person name="Coutinho L."/>
            <person name="Airas M.C."/>
            <person name="Batista T.M."/>
        </authorList>
    </citation>
    <scope>NUCLEOTIDE SEQUENCE [LARGE SCALE GENOMIC DNA]</scope>
    <source>
        <strain evidence="5">ASF017062</strain>
        <tissue evidence="5">Abdomen</tissue>
    </source>
</reference>
<evidence type="ECO:0000313" key="6">
    <source>
        <dbReference type="Proteomes" id="UP001432146"/>
    </source>
</evidence>
<accession>A0AAW0ZIA0</accession>
<feature type="domain" description="Apoptosis-antagonizing transcription factor C-terminal" evidence="3">
    <location>
        <begin position="433"/>
        <end position="516"/>
    </location>
</feature>
<feature type="compositionally biased region" description="Acidic residues" evidence="2">
    <location>
        <begin position="149"/>
        <end position="158"/>
    </location>
</feature>
<evidence type="ECO:0008006" key="7">
    <source>
        <dbReference type="Google" id="ProtNLM"/>
    </source>
</evidence>
<dbReference type="Pfam" id="PF13339">
    <property type="entry name" value="AATF-Che1"/>
    <property type="match status" value="1"/>
</dbReference>
<feature type="domain" description="AATF leucine zipper-containing" evidence="4">
    <location>
        <begin position="189"/>
        <end position="361"/>
    </location>
</feature>
<dbReference type="GO" id="GO:0005730">
    <property type="term" value="C:nucleolus"/>
    <property type="evidence" value="ECO:0007669"/>
    <property type="project" value="TreeGrafter"/>
</dbReference>
<comment type="similarity">
    <text evidence="1">Belongs to the AATF family.</text>
</comment>
<feature type="compositionally biased region" description="Acidic residues" evidence="2">
    <location>
        <begin position="294"/>
        <end position="309"/>
    </location>
</feature>
<evidence type="ECO:0000256" key="2">
    <source>
        <dbReference type="SAM" id="MobiDB-lite"/>
    </source>
</evidence>
<dbReference type="EMBL" id="JAWNGG020000193">
    <property type="protein sequence ID" value="KAK9297242.1"/>
    <property type="molecule type" value="Genomic_DNA"/>
</dbReference>
<dbReference type="InterPro" id="IPR012617">
    <property type="entry name" value="AATF_C"/>
</dbReference>
<dbReference type="PANTHER" id="PTHR15565">
    <property type="entry name" value="AATF PROTEIN APOPTOSIS ANTAGONIZING TRANSCRIPTION FACTOR"/>
    <property type="match status" value="1"/>
</dbReference>
<proteinExistence type="inferred from homology"/>
<feature type="region of interest" description="Disordered" evidence="2">
    <location>
        <begin position="289"/>
        <end position="319"/>
    </location>
</feature>
<evidence type="ECO:0000259" key="4">
    <source>
        <dbReference type="Pfam" id="PF13339"/>
    </source>
</evidence>
<comment type="caution">
    <text evidence="5">The sequence shown here is derived from an EMBL/GenBank/DDBJ whole genome shotgun (WGS) entry which is preliminary data.</text>
</comment>
<dbReference type="InterPro" id="IPR039223">
    <property type="entry name" value="AATF/Bfr2"/>
</dbReference>
<evidence type="ECO:0000256" key="1">
    <source>
        <dbReference type="ARBA" id="ARBA00008966"/>
    </source>
</evidence>
<feature type="region of interest" description="Disordered" evidence="2">
    <location>
        <begin position="83"/>
        <end position="176"/>
    </location>
</feature>
<dbReference type="InterPro" id="IPR025160">
    <property type="entry name" value="AATF"/>
</dbReference>
<protein>
    <recommendedName>
        <fullName evidence="7">Protein AATF</fullName>
    </recommendedName>
</protein>
<gene>
    <name evidence="5" type="ORF">QLX08_008975</name>
</gene>
<dbReference type="PANTHER" id="PTHR15565:SF0">
    <property type="entry name" value="PROTEIN AATF"/>
    <property type="match status" value="1"/>
</dbReference>
<dbReference type="AlphaFoldDB" id="A0AAW0ZIA0"/>
<keyword evidence="6" id="KW-1185">Reference proteome</keyword>
<dbReference type="Proteomes" id="UP001432146">
    <property type="component" value="Unassembled WGS sequence"/>
</dbReference>
<feature type="compositionally biased region" description="Acidic residues" evidence="2">
    <location>
        <begin position="102"/>
        <end position="114"/>
    </location>
</feature>
<organism evidence="5 6">
    <name type="scientific">Tetragonisca angustula</name>
    <dbReference type="NCBI Taxonomy" id="166442"/>
    <lineage>
        <taxon>Eukaryota</taxon>
        <taxon>Metazoa</taxon>
        <taxon>Ecdysozoa</taxon>
        <taxon>Arthropoda</taxon>
        <taxon>Hexapoda</taxon>
        <taxon>Insecta</taxon>
        <taxon>Pterygota</taxon>
        <taxon>Neoptera</taxon>
        <taxon>Endopterygota</taxon>
        <taxon>Hymenoptera</taxon>
        <taxon>Apocrita</taxon>
        <taxon>Aculeata</taxon>
        <taxon>Apoidea</taxon>
        <taxon>Anthophila</taxon>
        <taxon>Apidae</taxon>
        <taxon>Tetragonisca</taxon>
    </lineage>
</organism>
<sequence>MTEAMALKTKRKTLADTVNSLVTTTPVSFNSDDETEYTKAKVVDHYDESDGSDSNLQVSEIRRRNVDLLDQVDKRYKGKKISRKDIYGDNDEDTSSQGTSESENEGMDSLEQESNDNMNDSSDEEDIGDNIGDNESDDSNEEVSHDSETNVEEDSEDESSVKNEDNDDTSFAKQRKDIETISQTNVRSDIEKGNCVRNQLKLWENLLEVRIKLQKCLVTSNQMPQHDVYQNFKTNIEYTKTADETGNNLKILLNNMLQLQTFLLKQYPETKSLCMPNKKRKAEENINEIANTEDPMDEEIPSDTEDENEDKSVTSDGNVENFNKNVFKKKLKLNNYEKILNDNHKSYIEHRDSVIQKWNEKTRIASGKLNKGTKETTLKQIEFALIDKEKLRRKSRLKRSEYKIVGKEEATEDNDGRRVQEYDSEIYDDDDFYHQLLRDLIEYKSSDITDPIQLSKQWIQLQNMRRKMKRKIDTRATKGRRIRYNVHNKLLNFMAPITVNDRWTDHAKDELYSSLFGKIKSSNGEVGR</sequence>
<evidence type="ECO:0000313" key="5">
    <source>
        <dbReference type="EMBL" id="KAK9297242.1"/>
    </source>
</evidence>
<name>A0AAW0ZIA0_9HYME</name>